<evidence type="ECO:0000313" key="3">
    <source>
        <dbReference type="Proteomes" id="UP000078252"/>
    </source>
</evidence>
<organism evidence="2 3">
    <name type="scientific">Curtobacterium luteum</name>
    <dbReference type="NCBI Taxonomy" id="33881"/>
    <lineage>
        <taxon>Bacteria</taxon>
        <taxon>Bacillati</taxon>
        <taxon>Actinomycetota</taxon>
        <taxon>Actinomycetes</taxon>
        <taxon>Micrococcales</taxon>
        <taxon>Microbacteriaceae</taxon>
        <taxon>Curtobacterium</taxon>
    </lineage>
</organism>
<dbReference type="PATRIC" id="fig|33881.3.peg.2831"/>
<feature type="region of interest" description="Disordered" evidence="1">
    <location>
        <begin position="32"/>
        <end position="74"/>
    </location>
</feature>
<protein>
    <recommendedName>
        <fullName evidence="4">Scaffolding protein</fullName>
    </recommendedName>
</protein>
<dbReference type="OrthoDB" id="5145457at2"/>
<dbReference type="EMBL" id="LDQC01000068">
    <property type="protein sequence ID" value="KTR04356.1"/>
    <property type="molecule type" value="Genomic_DNA"/>
</dbReference>
<feature type="compositionally biased region" description="Low complexity" evidence="1">
    <location>
        <begin position="120"/>
        <end position="139"/>
    </location>
</feature>
<sequence>MTDSTDTSTPPWGDDFDAERAWTLVQNLRADKDKLQGEKDTLTTELATERQARGDAEKAAKDADPEGKLTAAEKRAADAERSLWTERALRKHSIAEELVEFLSGDTEEVILAKAEKLSRAGAAAAPAPAEEPTPSAEVPVRPAPDLTPGHGGEPTPEFSPATVAAALRARAGVR</sequence>
<dbReference type="Proteomes" id="UP000078252">
    <property type="component" value="Unassembled WGS sequence"/>
</dbReference>
<accession>A0A175RL06</accession>
<dbReference type="AlphaFoldDB" id="A0A175RL06"/>
<evidence type="ECO:0000256" key="1">
    <source>
        <dbReference type="SAM" id="MobiDB-lite"/>
    </source>
</evidence>
<dbReference type="RefSeq" id="WP_058726364.1">
    <property type="nucleotide sequence ID" value="NZ_LDQC01000068.1"/>
</dbReference>
<name>A0A175RL06_9MICO</name>
<evidence type="ECO:0008006" key="4">
    <source>
        <dbReference type="Google" id="ProtNLM"/>
    </source>
</evidence>
<evidence type="ECO:0000313" key="2">
    <source>
        <dbReference type="EMBL" id="KTR04356.1"/>
    </source>
</evidence>
<proteinExistence type="predicted"/>
<dbReference type="STRING" id="33881.NS184_12140"/>
<comment type="caution">
    <text evidence="2">The sequence shown here is derived from an EMBL/GenBank/DDBJ whole genome shotgun (WGS) entry which is preliminary data.</text>
</comment>
<reference evidence="2 3" key="1">
    <citation type="journal article" date="2016" name="Front. Microbiol.">
        <title>Genomic Resource of Rice Seed Associated Bacteria.</title>
        <authorList>
            <person name="Midha S."/>
            <person name="Bansal K."/>
            <person name="Sharma S."/>
            <person name="Kumar N."/>
            <person name="Patil P.P."/>
            <person name="Chaudhry V."/>
            <person name="Patil P.B."/>
        </authorList>
    </citation>
    <scope>NUCLEOTIDE SEQUENCE [LARGE SCALE GENOMIC DNA]</scope>
    <source>
        <strain evidence="2 3">NS184</strain>
    </source>
</reference>
<gene>
    <name evidence="2" type="ORF">NS184_12140</name>
</gene>
<feature type="region of interest" description="Disordered" evidence="1">
    <location>
        <begin position="120"/>
        <end position="160"/>
    </location>
</feature>